<name>A0A8X6KWQ2_TRICU</name>
<evidence type="ECO:0000313" key="1">
    <source>
        <dbReference type="EMBL" id="GFQ89345.1"/>
    </source>
</evidence>
<accession>A0A8X6KWQ2</accession>
<sequence>MCSLFLWRQTVPNSYYKKVDTSYLEVSTLLNLTKISSSPEEMSYITKMRNLILFQISSPEEFQYLDGRFYHQFWILNRSVPIFRMCFSHAFNQVAKSHVLVHNYEPFSHWDTIIIDNDGLPKTKNGLDLKAEESTNIKTMPIDRFLVANNGLASTFFLRWNFYPYYKGIITSIQPSVFEQFYNNHSILKHESTWRRIYDASMTFFFCDYNDFSLYVIEQKLHKTPINVLKTILEREIGICFNQKSVLKTIASPYYYILPYQDERKYAEYPRKSFPSLKHVLNITIFQFVCHIDIAVISAS</sequence>
<reference evidence="1" key="1">
    <citation type="submission" date="2020-07" db="EMBL/GenBank/DDBJ databases">
        <title>Multicomponent nature underlies the extraordinary mechanical properties of spider dragline silk.</title>
        <authorList>
            <person name="Kono N."/>
            <person name="Nakamura H."/>
            <person name="Mori M."/>
            <person name="Yoshida Y."/>
            <person name="Ohtoshi R."/>
            <person name="Malay A.D."/>
            <person name="Moran D.A.P."/>
            <person name="Tomita M."/>
            <person name="Numata K."/>
            <person name="Arakawa K."/>
        </authorList>
    </citation>
    <scope>NUCLEOTIDE SEQUENCE</scope>
</reference>
<proteinExistence type="predicted"/>
<comment type="caution">
    <text evidence="1">The sequence shown here is derived from an EMBL/GenBank/DDBJ whole genome shotgun (WGS) entry which is preliminary data.</text>
</comment>
<dbReference type="Proteomes" id="UP000887116">
    <property type="component" value="Unassembled WGS sequence"/>
</dbReference>
<dbReference type="AlphaFoldDB" id="A0A8X6KWQ2"/>
<keyword evidence="2" id="KW-1185">Reference proteome</keyword>
<evidence type="ECO:0000313" key="2">
    <source>
        <dbReference type="Proteomes" id="UP000887116"/>
    </source>
</evidence>
<organism evidence="1 2">
    <name type="scientific">Trichonephila clavata</name>
    <name type="common">Joro spider</name>
    <name type="synonym">Nephila clavata</name>
    <dbReference type="NCBI Taxonomy" id="2740835"/>
    <lineage>
        <taxon>Eukaryota</taxon>
        <taxon>Metazoa</taxon>
        <taxon>Ecdysozoa</taxon>
        <taxon>Arthropoda</taxon>
        <taxon>Chelicerata</taxon>
        <taxon>Arachnida</taxon>
        <taxon>Araneae</taxon>
        <taxon>Araneomorphae</taxon>
        <taxon>Entelegynae</taxon>
        <taxon>Araneoidea</taxon>
        <taxon>Nephilidae</taxon>
        <taxon>Trichonephila</taxon>
    </lineage>
</organism>
<protein>
    <submittedName>
        <fullName evidence="1">Uncharacterized protein</fullName>
    </submittedName>
</protein>
<dbReference type="EMBL" id="BMAO01013517">
    <property type="protein sequence ID" value="GFQ89345.1"/>
    <property type="molecule type" value="Genomic_DNA"/>
</dbReference>
<gene>
    <name evidence="1" type="primary">NCL1_27484</name>
    <name evidence="1" type="ORF">TNCT_480861</name>
</gene>